<reference evidence="1 2" key="1">
    <citation type="submission" date="2018-03" db="EMBL/GenBank/DDBJ databases">
        <title>Genomic Encyclopedia of Type Strains, Phase III (KMG-III): the genomes of soil and plant-associated and newly described type strains.</title>
        <authorList>
            <person name="Whitman W."/>
        </authorList>
    </citation>
    <scope>NUCLEOTIDE SEQUENCE [LARGE SCALE GENOMIC DNA]</scope>
    <source>
        <strain evidence="1 2">CGMCC 1.12259</strain>
    </source>
</reference>
<accession>A0A2P8G4B5</accession>
<evidence type="ECO:0000313" key="1">
    <source>
        <dbReference type="EMBL" id="PSL28818.1"/>
    </source>
</evidence>
<dbReference type="AlphaFoldDB" id="A0A2P8G4B5"/>
<comment type="caution">
    <text evidence="1">The sequence shown here is derived from an EMBL/GenBank/DDBJ whole genome shotgun (WGS) entry which is preliminary data.</text>
</comment>
<dbReference type="EMBL" id="PYAT01000015">
    <property type="protein sequence ID" value="PSL28818.1"/>
    <property type="molecule type" value="Genomic_DNA"/>
</dbReference>
<evidence type="ECO:0000313" key="2">
    <source>
        <dbReference type="Proteomes" id="UP000242682"/>
    </source>
</evidence>
<proteinExistence type="predicted"/>
<sequence>MKQISPKDIKSLIGRLDNLLEQRQKDKYEYKKTVQAQ</sequence>
<protein>
    <submittedName>
        <fullName evidence="1">Uncharacterized protein</fullName>
    </submittedName>
</protein>
<dbReference type="Proteomes" id="UP000242682">
    <property type="component" value="Unassembled WGS sequence"/>
</dbReference>
<gene>
    <name evidence="1" type="ORF">B0H99_11531</name>
</gene>
<keyword evidence="2" id="KW-1185">Reference proteome</keyword>
<organism evidence="1 2">
    <name type="scientific">Planomicrobium soli</name>
    <dbReference type="NCBI Taxonomy" id="1176648"/>
    <lineage>
        <taxon>Bacteria</taxon>
        <taxon>Bacillati</taxon>
        <taxon>Bacillota</taxon>
        <taxon>Bacilli</taxon>
        <taxon>Bacillales</taxon>
        <taxon>Caryophanaceae</taxon>
        <taxon>Planomicrobium</taxon>
    </lineage>
</organism>
<name>A0A2P8G4B5_9BACL</name>